<feature type="region of interest" description="Disordered" evidence="1">
    <location>
        <begin position="58"/>
        <end position="85"/>
    </location>
</feature>
<feature type="region of interest" description="Disordered" evidence="1">
    <location>
        <begin position="93"/>
        <end position="112"/>
    </location>
</feature>
<proteinExistence type="predicted"/>
<organism evidence="2 3">
    <name type="scientific">Synechococcus phage S-N03</name>
    <dbReference type="NCBI Taxonomy" id="2718943"/>
    <lineage>
        <taxon>Viruses</taxon>
        <taxon>Duplodnaviria</taxon>
        <taxon>Heunggongvirae</taxon>
        <taxon>Uroviricota</taxon>
        <taxon>Caudoviricetes</taxon>
        <taxon>Pantevenvirales</taxon>
        <taxon>Kyanoviridae</taxon>
        <taxon>Huanghaivirus</taxon>
        <taxon>Huanghaivirus snothree</taxon>
    </lineage>
</organism>
<protein>
    <submittedName>
        <fullName evidence="2">Homing endonuclease</fullName>
    </submittedName>
</protein>
<keyword evidence="2" id="KW-0378">Hydrolase</keyword>
<evidence type="ECO:0000313" key="2">
    <source>
        <dbReference type="EMBL" id="QIN96745.1"/>
    </source>
</evidence>
<dbReference type="EMBL" id="MT162466">
    <property type="protein sequence ID" value="QIN96745.1"/>
    <property type="molecule type" value="Genomic_DNA"/>
</dbReference>
<accession>A0A6G8R5R8</accession>
<evidence type="ECO:0000313" key="3">
    <source>
        <dbReference type="Proteomes" id="UP000502617"/>
    </source>
</evidence>
<name>A0A6G8R5R8_9CAUD</name>
<keyword evidence="2" id="KW-0255">Endonuclease</keyword>
<dbReference type="KEGG" id="vg:77945279"/>
<dbReference type="GeneID" id="77945279"/>
<reference evidence="2 3" key="1">
    <citation type="submission" date="2020-03" db="EMBL/GenBank/DDBJ databases">
        <title>The Isolation and Genome Sequence of a Novel Cyanophage S-N03 from the Huanghai Sea, China.</title>
        <authorList>
            <person name="Jiang T."/>
        </authorList>
    </citation>
    <scope>NUCLEOTIDE SEQUENCE [LARGE SCALE GENOMIC DNA]</scope>
</reference>
<sequence>MTKHNHHIVPKHRGGTDEDGLVEVSVTQHAMFHYCEWRLWGHWQDKTAWRMLAGLQESSREGTTHTEESKRKQSEAHKKLWKDPDYVRKTKQAMKEAAARPERKEQLRKQGKATISKLTPEQLEKGRKNSIKTCTIVHRVEKDGVVEFMTKKEFIAKHGGNLSSLKQMVWRKGAYKGWKFSR</sequence>
<feature type="compositionally biased region" description="Basic residues" evidence="1">
    <location>
        <begin position="1"/>
        <end position="13"/>
    </location>
</feature>
<feature type="region of interest" description="Disordered" evidence="1">
    <location>
        <begin position="1"/>
        <end position="20"/>
    </location>
</feature>
<dbReference type="GO" id="GO:0004519">
    <property type="term" value="F:endonuclease activity"/>
    <property type="evidence" value="ECO:0007669"/>
    <property type="project" value="UniProtKB-KW"/>
</dbReference>
<dbReference type="Proteomes" id="UP000502617">
    <property type="component" value="Segment"/>
</dbReference>
<dbReference type="RefSeq" id="YP_010669125.1">
    <property type="nucleotide sequence ID" value="NC_070959.1"/>
</dbReference>
<feature type="compositionally biased region" description="Basic and acidic residues" evidence="1">
    <location>
        <begin position="93"/>
        <end position="108"/>
    </location>
</feature>
<keyword evidence="3" id="KW-1185">Reference proteome</keyword>
<keyword evidence="2" id="KW-0540">Nuclease</keyword>
<evidence type="ECO:0000256" key="1">
    <source>
        <dbReference type="SAM" id="MobiDB-lite"/>
    </source>
</evidence>